<feature type="region of interest" description="Disordered" evidence="1">
    <location>
        <begin position="161"/>
        <end position="183"/>
    </location>
</feature>
<gene>
    <name evidence="3" type="ORF">SAMN06296058_1211</name>
</gene>
<feature type="signal peptide" evidence="2">
    <location>
        <begin position="1"/>
        <end position="22"/>
    </location>
</feature>
<accession>A0A1T5JZA7</accession>
<feature type="region of interest" description="Disordered" evidence="1">
    <location>
        <begin position="247"/>
        <end position="271"/>
    </location>
</feature>
<proteinExistence type="predicted"/>
<evidence type="ECO:0000256" key="1">
    <source>
        <dbReference type="SAM" id="MobiDB-lite"/>
    </source>
</evidence>
<evidence type="ECO:0000313" key="3">
    <source>
        <dbReference type="EMBL" id="SKC56635.1"/>
    </source>
</evidence>
<reference evidence="3 4" key="1">
    <citation type="submission" date="2017-02" db="EMBL/GenBank/DDBJ databases">
        <authorList>
            <person name="Peterson S.W."/>
        </authorList>
    </citation>
    <scope>NUCLEOTIDE SEQUENCE [LARGE SCALE GENOMIC DNA]</scope>
    <source>
        <strain evidence="3 4">P15</strain>
    </source>
</reference>
<dbReference type="EMBL" id="FUZV01000001">
    <property type="protein sequence ID" value="SKC56635.1"/>
    <property type="molecule type" value="Genomic_DNA"/>
</dbReference>
<sequence>MFRTASLLFAAALAALSACDRAAAGPLVDVAVVDRDSGQWLPQYPHRGDTWVAGEPGHRYAVRLTNTTGQRVLVVLSVDGVNAVTGETADPRQGGYVLDPWESTEITGWRKSLEDVAQFVFTDAPDSYAARTGRPRNVGVIGVAVFRERRPMRVMPAPYPPYAEGQARRESSASAPAAASADQVMESERSSAGNVAAQAQRIGTGHGQREWSPTGTTSFVRASTTPAQVEQIRYDEPRRLAALGILPRHPRHGDRAPQAFPSGFVADPPRW</sequence>
<evidence type="ECO:0000313" key="4">
    <source>
        <dbReference type="Proteomes" id="UP000190341"/>
    </source>
</evidence>
<dbReference type="AlphaFoldDB" id="A0A1T5JZA7"/>
<feature type="chain" id="PRO_5013001834" evidence="2">
    <location>
        <begin position="23"/>
        <end position="271"/>
    </location>
</feature>
<dbReference type="PROSITE" id="PS51257">
    <property type="entry name" value="PROKAR_LIPOPROTEIN"/>
    <property type="match status" value="1"/>
</dbReference>
<dbReference type="Proteomes" id="UP000190341">
    <property type="component" value="Unassembled WGS sequence"/>
</dbReference>
<dbReference type="RefSeq" id="WP_229730826.1">
    <property type="nucleotide sequence ID" value="NZ_BMCL01000002.1"/>
</dbReference>
<keyword evidence="2" id="KW-0732">Signal</keyword>
<feature type="compositionally biased region" description="Low complexity" evidence="1">
    <location>
        <begin position="172"/>
        <end position="181"/>
    </location>
</feature>
<evidence type="ECO:0000256" key="2">
    <source>
        <dbReference type="SAM" id="SignalP"/>
    </source>
</evidence>
<dbReference type="STRING" id="428993.SAMN06296058_1211"/>
<keyword evidence="4" id="KW-1185">Reference proteome</keyword>
<name>A0A1T5JZA7_9GAMM</name>
<protein>
    <submittedName>
        <fullName evidence="3">Uncharacterized protein</fullName>
    </submittedName>
</protein>
<organism evidence="3 4">
    <name type="scientific">Pseudoxanthomonas indica</name>
    <dbReference type="NCBI Taxonomy" id="428993"/>
    <lineage>
        <taxon>Bacteria</taxon>
        <taxon>Pseudomonadati</taxon>
        <taxon>Pseudomonadota</taxon>
        <taxon>Gammaproteobacteria</taxon>
        <taxon>Lysobacterales</taxon>
        <taxon>Lysobacteraceae</taxon>
        <taxon>Pseudoxanthomonas</taxon>
    </lineage>
</organism>